<comment type="pathway">
    <text evidence="7">Protein modification; lipoprotein biosynthesis (diacylglyceryl transfer).</text>
</comment>
<evidence type="ECO:0000256" key="2">
    <source>
        <dbReference type="ARBA" id="ARBA00022475"/>
    </source>
</evidence>
<feature type="transmembrane region" description="Helical" evidence="7">
    <location>
        <begin position="24"/>
        <end position="44"/>
    </location>
</feature>
<dbReference type="AlphaFoldDB" id="A0A840WNC2"/>
<comment type="subcellular location">
    <subcellularLocation>
        <location evidence="7">Cell membrane</location>
        <topology evidence="7">Multi-pass membrane protein</topology>
    </subcellularLocation>
</comment>
<dbReference type="GO" id="GO:0005886">
    <property type="term" value="C:plasma membrane"/>
    <property type="evidence" value="ECO:0007669"/>
    <property type="project" value="UniProtKB-SubCell"/>
</dbReference>
<dbReference type="PROSITE" id="PS01311">
    <property type="entry name" value="LGT"/>
    <property type="match status" value="1"/>
</dbReference>
<dbReference type="GO" id="GO:0042158">
    <property type="term" value="P:lipoprotein biosynthetic process"/>
    <property type="evidence" value="ECO:0007669"/>
    <property type="project" value="UniProtKB-UniRule"/>
</dbReference>
<reference evidence="8 9" key="1">
    <citation type="submission" date="2020-08" db="EMBL/GenBank/DDBJ databases">
        <title>Genomic Encyclopedia of Type Strains, Phase IV (KMG-IV): sequencing the most valuable type-strain genomes for metagenomic binning, comparative biology and taxonomic classification.</title>
        <authorList>
            <person name="Goeker M."/>
        </authorList>
    </citation>
    <scope>NUCLEOTIDE SEQUENCE [LARGE SCALE GENOMIC DNA]</scope>
    <source>
        <strain evidence="8 9">DSM 103377</strain>
    </source>
</reference>
<dbReference type="RefSeq" id="WP_184010407.1">
    <property type="nucleotide sequence ID" value="NZ_JACIJS010000004.1"/>
</dbReference>
<feature type="transmembrane region" description="Helical" evidence="7">
    <location>
        <begin position="135"/>
        <end position="153"/>
    </location>
</feature>
<gene>
    <name evidence="7" type="primary">lgt</name>
    <name evidence="8" type="ORF">FHS89_001605</name>
</gene>
<feature type="transmembrane region" description="Helical" evidence="7">
    <location>
        <begin position="259"/>
        <end position="285"/>
    </location>
</feature>
<dbReference type="UniPathway" id="UPA00664"/>
<feature type="binding site" evidence="7">
    <location>
        <position position="148"/>
    </location>
    <ligand>
        <name>a 1,2-diacyl-sn-glycero-3-phospho-(1'-sn-glycerol)</name>
        <dbReference type="ChEBI" id="CHEBI:64716"/>
    </ligand>
</feature>
<evidence type="ECO:0000313" key="9">
    <source>
        <dbReference type="Proteomes" id="UP000553766"/>
    </source>
</evidence>
<name>A0A840WNC2_9RHOB</name>
<dbReference type="InterPro" id="IPR001640">
    <property type="entry name" value="Lgt"/>
</dbReference>
<comment type="function">
    <text evidence="7">Catalyzes the transfer of the diacylglyceryl group from phosphatidylglycerol to the sulfhydryl group of the N-terminal cysteine of a prolipoprotein, the first step in the formation of mature lipoproteins.</text>
</comment>
<sequence>MPFPDIDPVIFSVELFGVTLALRWYALAYIAGLIAGWQIMARMMKRPALWPNNTAPMTPQQPEDLLTWMILGVVIGGRLGFVLFYQPAYYFANPVEIVMIQNGGMSFHGGFAGVIVAGLIWARCNGVPAWQLGDAVALVAPIGLCLGRIANFINGELWGRVTDVPWGVVFPSAEAQICPPEVLAAVCARHPSQLYQAGLEGLVLFAVLAYLAFRRGALKRPGTLIGVFFIGYGIARSFVELFRQPDAQFVTAGNPLGHVIALGEMGLTMGQVLSLPLIVIGVIILRMRPKHDAA</sequence>
<dbReference type="GO" id="GO:0008961">
    <property type="term" value="F:phosphatidylglycerol-prolipoprotein diacylglyceryl transferase activity"/>
    <property type="evidence" value="ECO:0007669"/>
    <property type="project" value="UniProtKB-UniRule"/>
</dbReference>
<dbReference type="PANTHER" id="PTHR30589">
    <property type="entry name" value="PROLIPOPROTEIN DIACYLGLYCERYL TRANSFERASE"/>
    <property type="match status" value="1"/>
</dbReference>
<accession>A0A840WNC2</accession>
<evidence type="ECO:0000256" key="3">
    <source>
        <dbReference type="ARBA" id="ARBA00022679"/>
    </source>
</evidence>
<dbReference type="HAMAP" id="MF_01147">
    <property type="entry name" value="Lgt"/>
    <property type="match status" value="1"/>
</dbReference>
<keyword evidence="3 7" id="KW-0808">Transferase</keyword>
<dbReference type="EC" id="2.5.1.145" evidence="7"/>
<keyword evidence="4 7" id="KW-0812">Transmembrane</keyword>
<evidence type="ECO:0000256" key="5">
    <source>
        <dbReference type="ARBA" id="ARBA00022989"/>
    </source>
</evidence>
<feature type="transmembrane region" description="Helical" evidence="7">
    <location>
        <begin position="65"/>
        <end position="85"/>
    </location>
</feature>
<evidence type="ECO:0000256" key="4">
    <source>
        <dbReference type="ARBA" id="ARBA00022692"/>
    </source>
</evidence>
<evidence type="ECO:0000256" key="6">
    <source>
        <dbReference type="ARBA" id="ARBA00023136"/>
    </source>
</evidence>
<evidence type="ECO:0000256" key="1">
    <source>
        <dbReference type="ARBA" id="ARBA00007150"/>
    </source>
</evidence>
<feature type="transmembrane region" description="Helical" evidence="7">
    <location>
        <begin position="105"/>
        <end position="123"/>
    </location>
</feature>
<keyword evidence="6 7" id="KW-0472">Membrane</keyword>
<keyword evidence="2 7" id="KW-1003">Cell membrane</keyword>
<evidence type="ECO:0000313" key="8">
    <source>
        <dbReference type="EMBL" id="MBB5515593.1"/>
    </source>
</evidence>
<keyword evidence="8" id="KW-0449">Lipoprotein</keyword>
<feature type="transmembrane region" description="Helical" evidence="7">
    <location>
        <begin position="222"/>
        <end position="239"/>
    </location>
</feature>
<dbReference type="NCBIfam" id="TIGR00544">
    <property type="entry name" value="lgt"/>
    <property type="match status" value="1"/>
</dbReference>
<organism evidence="8 9">
    <name type="scientific">Rubricella aquisinus</name>
    <dbReference type="NCBI Taxonomy" id="2028108"/>
    <lineage>
        <taxon>Bacteria</taxon>
        <taxon>Pseudomonadati</taxon>
        <taxon>Pseudomonadota</taxon>
        <taxon>Alphaproteobacteria</taxon>
        <taxon>Rhodobacterales</taxon>
        <taxon>Paracoccaceae</taxon>
        <taxon>Rubricella</taxon>
    </lineage>
</organism>
<keyword evidence="5 7" id="KW-1133">Transmembrane helix</keyword>
<dbReference type="PANTHER" id="PTHR30589:SF0">
    <property type="entry name" value="PHOSPHATIDYLGLYCEROL--PROLIPOPROTEIN DIACYLGLYCERYL TRANSFERASE"/>
    <property type="match status" value="1"/>
</dbReference>
<comment type="similarity">
    <text evidence="1 7">Belongs to the Lgt family.</text>
</comment>
<proteinExistence type="inferred from homology"/>
<feature type="transmembrane region" description="Helical" evidence="7">
    <location>
        <begin position="194"/>
        <end position="213"/>
    </location>
</feature>
<protein>
    <recommendedName>
        <fullName evidence="7">Phosphatidylglycerol--prolipoprotein diacylglyceryl transferase</fullName>
        <ecNumber evidence="7">2.5.1.145</ecNumber>
    </recommendedName>
</protein>
<dbReference type="Proteomes" id="UP000553766">
    <property type="component" value="Unassembled WGS sequence"/>
</dbReference>
<keyword evidence="9" id="KW-1185">Reference proteome</keyword>
<evidence type="ECO:0000256" key="7">
    <source>
        <dbReference type="HAMAP-Rule" id="MF_01147"/>
    </source>
</evidence>
<dbReference type="Pfam" id="PF01790">
    <property type="entry name" value="LGT"/>
    <property type="match status" value="1"/>
</dbReference>
<comment type="catalytic activity">
    <reaction evidence="7">
        <text>L-cysteinyl-[prolipoprotein] + a 1,2-diacyl-sn-glycero-3-phospho-(1'-sn-glycerol) = an S-1,2-diacyl-sn-glyceryl-L-cysteinyl-[prolipoprotein] + sn-glycerol 1-phosphate + H(+)</text>
        <dbReference type="Rhea" id="RHEA:56712"/>
        <dbReference type="Rhea" id="RHEA-COMP:14679"/>
        <dbReference type="Rhea" id="RHEA-COMP:14680"/>
        <dbReference type="ChEBI" id="CHEBI:15378"/>
        <dbReference type="ChEBI" id="CHEBI:29950"/>
        <dbReference type="ChEBI" id="CHEBI:57685"/>
        <dbReference type="ChEBI" id="CHEBI:64716"/>
        <dbReference type="ChEBI" id="CHEBI:140658"/>
        <dbReference type="EC" id="2.5.1.145"/>
    </reaction>
</comment>
<comment type="caution">
    <text evidence="8">The sequence shown here is derived from an EMBL/GenBank/DDBJ whole genome shotgun (WGS) entry which is preliminary data.</text>
</comment>
<dbReference type="EMBL" id="JACIJS010000004">
    <property type="protein sequence ID" value="MBB5515593.1"/>
    <property type="molecule type" value="Genomic_DNA"/>
</dbReference>